<accession>A0ABS6GTR6</accession>
<dbReference type="EMBL" id="JAHLZN010000002">
    <property type="protein sequence ID" value="MBU6112810.1"/>
    <property type="molecule type" value="Genomic_DNA"/>
</dbReference>
<proteinExistence type="predicted"/>
<feature type="domain" description="Cupin type-2" evidence="1">
    <location>
        <begin position="55"/>
        <end position="106"/>
    </location>
</feature>
<reference evidence="2 3" key="1">
    <citation type="submission" date="2021-06" db="EMBL/GenBank/DDBJ databases">
        <title>Staphylococcus lentus K169 genome sequencing.</title>
        <authorList>
            <person name="Sundareshan S."/>
            <person name="Akhila D.S."/>
            <person name="Prachi D."/>
            <person name="Sivakumar R."/>
            <person name="Rajendhran J."/>
            <person name="Isloor S."/>
            <person name="Hegde N.R."/>
        </authorList>
    </citation>
    <scope>NUCLEOTIDE SEQUENCE [LARGE SCALE GENOMIC DNA]</scope>
    <source>
        <strain evidence="2 3">K169</strain>
    </source>
</reference>
<dbReference type="PANTHER" id="PTHR36440">
    <property type="entry name" value="PUTATIVE (AFU_ORTHOLOGUE AFUA_8G07350)-RELATED"/>
    <property type="match status" value="1"/>
</dbReference>
<evidence type="ECO:0000259" key="1">
    <source>
        <dbReference type="Pfam" id="PF07883"/>
    </source>
</evidence>
<name>A0ABS6GTR6_MAMLE</name>
<keyword evidence="3" id="KW-1185">Reference proteome</keyword>
<dbReference type="RefSeq" id="WP_216683274.1">
    <property type="nucleotide sequence ID" value="NZ_JAHLZN010000002.1"/>
</dbReference>
<dbReference type="CDD" id="cd02215">
    <property type="entry name" value="cupin_QDO_N_C"/>
    <property type="match status" value="2"/>
</dbReference>
<gene>
    <name evidence="2" type="ORF">KQ656_02515</name>
</gene>
<dbReference type="Proteomes" id="UP000770161">
    <property type="component" value="Unassembled WGS sequence"/>
</dbReference>
<sequence length="323" mass="37220">MNILKNELPKDKTPYVIENGEGDHYIWNKQVYTIIATNQSTGNLFEVITITGAMNESFPMHLHKNMYESLLVTEGVVDIQLEKDIITLTRGDYILIPPGIVHKYVMKAHRTKILSYVVNGSAIDIYKALGVTYNHSKHPSYIEETYSLNKQELEYNYDIEFTFNNISNEEITYWRSGEGENLLTGDQLHSIITTQKDTNDRYIVVSSEGPIGNPIVPHYHEKHTETFYCFEGKVTMWVGNQNEKVTLYPGDFLHAPAETIHSYRLDAHYTKMIGLLVPGLFEPFFRTLGEPYEHNTFPNLPNSLDFKKVIENIDSLDLKFIEK</sequence>
<dbReference type="InterPro" id="IPR013096">
    <property type="entry name" value="Cupin_2"/>
</dbReference>
<dbReference type="Pfam" id="PF07883">
    <property type="entry name" value="Cupin_2"/>
    <property type="match status" value="2"/>
</dbReference>
<evidence type="ECO:0000313" key="2">
    <source>
        <dbReference type="EMBL" id="MBU6112810.1"/>
    </source>
</evidence>
<dbReference type="InterPro" id="IPR053146">
    <property type="entry name" value="QDO-like"/>
</dbReference>
<comment type="caution">
    <text evidence="2">The sequence shown here is derived from an EMBL/GenBank/DDBJ whole genome shotgun (WGS) entry which is preliminary data.</text>
</comment>
<feature type="domain" description="Cupin type-2" evidence="1">
    <location>
        <begin position="215"/>
        <end position="264"/>
    </location>
</feature>
<evidence type="ECO:0000313" key="3">
    <source>
        <dbReference type="Proteomes" id="UP000770161"/>
    </source>
</evidence>
<organism evidence="2 3">
    <name type="scientific">Mammaliicoccus lentus</name>
    <name type="common">Staphylococcus lentus</name>
    <dbReference type="NCBI Taxonomy" id="42858"/>
    <lineage>
        <taxon>Bacteria</taxon>
        <taxon>Bacillati</taxon>
        <taxon>Bacillota</taxon>
        <taxon>Bacilli</taxon>
        <taxon>Bacillales</taxon>
        <taxon>Staphylococcaceae</taxon>
        <taxon>Mammaliicoccus</taxon>
    </lineage>
</organism>
<protein>
    <submittedName>
        <fullName evidence="2">Quercetin 2,3-dioxygenase</fullName>
    </submittedName>
</protein>
<dbReference type="PANTHER" id="PTHR36440:SF1">
    <property type="entry name" value="PUTATIVE (AFU_ORTHOLOGUE AFUA_8G07350)-RELATED"/>
    <property type="match status" value="1"/>
</dbReference>